<dbReference type="GO" id="GO:0006325">
    <property type="term" value="P:chromatin organization"/>
    <property type="evidence" value="ECO:0007669"/>
    <property type="project" value="UniProtKB-KW"/>
</dbReference>
<dbReference type="GO" id="GO:0000976">
    <property type="term" value="F:transcription cis-regulatory region binding"/>
    <property type="evidence" value="ECO:0007669"/>
    <property type="project" value="TreeGrafter"/>
</dbReference>
<evidence type="ECO:0000256" key="8">
    <source>
        <dbReference type="ARBA" id="ARBA00023163"/>
    </source>
</evidence>
<evidence type="ECO:0000256" key="4">
    <source>
        <dbReference type="ARBA" id="ARBA00022553"/>
    </source>
</evidence>
<evidence type="ECO:0000256" key="5">
    <source>
        <dbReference type="ARBA" id="ARBA00022853"/>
    </source>
</evidence>
<dbReference type="GO" id="GO:0000403">
    <property type="term" value="F:Y-form DNA binding"/>
    <property type="evidence" value="ECO:0007669"/>
    <property type="project" value="TreeGrafter"/>
</dbReference>
<reference evidence="10 11" key="1">
    <citation type="submission" date="2022-05" db="EMBL/GenBank/DDBJ databases">
        <authorList>
            <consortium name="Genoscope - CEA"/>
            <person name="William W."/>
        </authorList>
    </citation>
    <scope>NUCLEOTIDE SEQUENCE [LARGE SCALE GENOMIC DNA]</scope>
</reference>
<dbReference type="GO" id="GO:0003682">
    <property type="term" value="F:chromatin binding"/>
    <property type="evidence" value="ECO:0007669"/>
    <property type="project" value="TreeGrafter"/>
</dbReference>
<dbReference type="GO" id="GO:0008285">
    <property type="term" value="P:negative regulation of cell population proliferation"/>
    <property type="evidence" value="ECO:0007669"/>
    <property type="project" value="TreeGrafter"/>
</dbReference>
<dbReference type="PANTHER" id="PTHR12693:SF3">
    <property type="entry name" value="MENIN"/>
    <property type="match status" value="1"/>
</dbReference>
<evidence type="ECO:0000256" key="1">
    <source>
        <dbReference type="ARBA" id="ARBA00004123"/>
    </source>
</evidence>
<keyword evidence="8" id="KW-0804">Transcription</keyword>
<name>A0AAU9W4V6_9CNID</name>
<dbReference type="GO" id="GO:0045786">
    <property type="term" value="P:negative regulation of cell cycle"/>
    <property type="evidence" value="ECO:0007669"/>
    <property type="project" value="TreeGrafter"/>
</dbReference>
<dbReference type="PANTHER" id="PTHR12693">
    <property type="entry name" value="MENIN"/>
    <property type="match status" value="1"/>
</dbReference>
<gene>
    <name evidence="10" type="ORF">PMEA_00031542</name>
</gene>
<dbReference type="AlphaFoldDB" id="A0AAU9W4V6"/>
<keyword evidence="4" id="KW-0597">Phosphoprotein</keyword>
<protein>
    <recommendedName>
        <fullName evidence="2">Menin</fullName>
    </recommendedName>
</protein>
<evidence type="ECO:0000256" key="2">
    <source>
        <dbReference type="ARBA" id="ARBA00021162"/>
    </source>
</evidence>
<dbReference type="GO" id="GO:0000785">
    <property type="term" value="C:chromatin"/>
    <property type="evidence" value="ECO:0007669"/>
    <property type="project" value="TreeGrafter"/>
</dbReference>
<evidence type="ECO:0000256" key="3">
    <source>
        <dbReference type="ARBA" id="ARBA00022491"/>
    </source>
</evidence>
<dbReference type="EMBL" id="CALNXJ010000007">
    <property type="protein sequence ID" value="CAH3043424.1"/>
    <property type="molecule type" value="Genomic_DNA"/>
</dbReference>
<organism evidence="10 11">
    <name type="scientific">Pocillopora meandrina</name>
    <dbReference type="NCBI Taxonomy" id="46732"/>
    <lineage>
        <taxon>Eukaryota</taxon>
        <taxon>Metazoa</taxon>
        <taxon>Cnidaria</taxon>
        <taxon>Anthozoa</taxon>
        <taxon>Hexacorallia</taxon>
        <taxon>Scleractinia</taxon>
        <taxon>Astrocoeniina</taxon>
        <taxon>Pocilloporidae</taxon>
        <taxon>Pocillopora</taxon>
    </lineage>
</organism>
<sequence>MESDVDCFPLKDISSVVEVFKTELGKDEPNLAKLSIILGFFETALTCKGSSSSCPGLDKETFDALYGKFQALIHKDFNVNKEQKPASRDFVVNVADLVWSCLSKSYFKDKPHIQNLYSFLTGKYD</sequence>
<evidence type="ECO:0000256" key="9">
    <source>
        <dbReference type="ARBA" id="ARBA00023242"/>
    </source>
</evidence>
<keyword evidence="3" id="KW-0678">Repressor</keyword>
<dbReference type="GO" id="GO:0035097">
    <property type="term" value="C:histone methyltransferase complex"/>
    <property type="evidence" value="ECO:0007669"/>
    <property type="project" value="TreeGrafter"/>
</dbReference>
<comment type="subcellular location">
    <subcellularLocation>
        <location evidence="1">Nucleus</location>
    </subcellularLocation>
</comment>
<comment type="caution">
    <text evidence="10">The sequence shown here is derived from an EMBL/GenBank/DDBJ whole genome shotgun (WGS) entry which is preliminary data.</text>
</comment>
<dbReference type="GO" id="GO:0006357">
    <property type="term" value="P:regulation of transcription by RNA polymerase II"/>
    <property type="evidence" value="ECO:0007669"/>
    <property type="project" value="TreeGrafter"/>
</dbReference>
<keyword evidence="7" id="KW-0238">DNA-binding</keyword>
<keyword evidence="6" id="KW-0805">Transcription regulation</keyword>
<evidence type="ECO:0000256" key="7">
    <source>
        <dbReference type="ARBA" id="ARBA00023125"/>
    </source>
</evidence>
<keyword evidence="11" id="KW-1185">Reference proteome</keyword>
<accession>A0AAU9W4V6</accession>
<dbReference type="InterPro" id="IPR007747">
    <property type="entry name" value="Menin"/>
</dbReference>
<evidence type="ECO:0000313" key="11">
    <source>
        <dbReference type="Proteomes" id="UP001159428"/>
    </source>
</evidence>
<proteinExistence type="predicted"/>
<evidence type="ECO:0000313" key="10">
    <source>
        <dbReference type="EMBL" id="CAH3043424.1"/>
    </source>
</evidence>
<dbReference type="Pfam" id="PF05053">
    <property type="entry name" value="Menin"/>
    <property type="match status" value="1"/>
</dbReference>
<dbReference type="Proteomes" id="UP001159428">
    <property type="component" value="Unassembled WGS sequence"/>
</dbReference>
<keyword evidence="9" id="KW-0539">Nucleus</keyword>
<keyword evidence="5" id="KW-0156">Chromatin regulator</keyword>
<evidence type="ECO:0000256" key="6">
    <source>
        <dbReference type="ARBA" id="ARBA00023015"/>
    </source>
</evidence>